<reference evidence="1" key="1">
    <citation type="submission" date="2014-11" db="EMBL/GenBank/DDBJ databases">
        <authorList>
            <person name="Amaro Gonzalez C."/>
        </authorList>
    </citation>
    <scope>NUCLEOTIDE SEQUENCE</scope>
</reference>
<evidence type="ECO:0000313" key="1">
    <source>
        <dbReference type="EMBL" id="JAH91941.1"/>
    </source>
</evidence>
<proteinExistence type="predicted"/>
<reference evidence="1" key="2">
    <citation type="journal article" date="2015" name="Fish Shellfish Immunol.">
        <title>Early steps in the European eel (Anguilla anguilla)-Vibrio vulnificus interaction in the gills: Role of the RtxA13 toxin.</title>
        <authorList>
            <person name="Callol A."/>
            <person name="Pajuelo D."/>
            <person name="Ebbesson L."/>
            <person name="Teles M."/>
            <person name="MacKenzie S."/>
            <person name="Amaro C."/>
        </authorList>
    </citation>
    <scope>NUCLEOTIDE SEQUENCE</scope>
</reference>
<sequence>MTPETSYCINPSGTSVSIGSIPVTPDVTASTTMPSHVHWEIDPDNSFIKLSLLSRLI</sequence>
<dbReference type="EMBL" id="GBXM01016636">
    <property type="protein sequence ID" value="JAH91941.1"/>
    <property type="molecule type" value="Transcribed_RNA"/>
</dbReference>
<name>A0A0E9WNT2_ANGAN</name>
<dbReference type="AlphaFoldDB" id="A0A0E9WNT2"/>
<organism evidence="1">
    <name type="scientific">Anguilla anguilla</name>
    <name type="common">European freshwater eel</name>
    <name type="synonym">Muraena anguilla</name>
    <dbReference type="NCBI Taxonomy" id="7936"/>
    <lineage>
        <taxon>Eukaryota</taxon>
        <taxon>Metazoa</taxon>
        <taxon>Chordata</taxon>
        <taxon>Craniata</taxon>
        <taxon>Vertebrata</taxon>
        <taxon>Euteleostomi</taxon>
        <taxon>Actinopterygii</taxon>
        <taxon>Neopterygii</taxon>
        <taxon>Teleostei</taxon>
        <taxon>Anguilliformes</taxon>
        <taxon>Anguillidae</taxon>
        <taxon>Anguilla</taxon>
    </lineage>
</organism>
<accession>A0A0E9WNT2</accession>
<protein>
    <submittedName>
        <fullName evidence="1">Uncharacterized protein</fullName>
    </submittedName>
</protein>